<feature type="domain" description="Phage neck terminator protein gp12-like" evidence="2">
    <location>
        <begin position="25"/>
        <end position="187"/>
    </location>
</feature>
<protein>
    <recommendedName>
        <fullName evidence="2">Phage neck terminator protein gp12-like domain-containing protein</fullName>
    </recommendedName>
</protein>
<dbReference type="EMBL" id="JACIEN010000002">
    <property type="protein sequence ID" value="MBB4017380.1"/>
    <property type="molecule type" value="Genomic_DNA"/>
</dbReference>
<sequence length="200" mass="21701">MANDSSTGGYLVPDGPPAPQPLQDDALDDFFQGLIVGLTGLPGPMVRPRWQPKPPKQPPADADWCAIGIVNVTPDDNAYVGHVPDGAGGEGVDQLQRHEVLDILASFYGPNRQHYAGMARDGLSIAQNREPLFHADMGFVGVGPLIAAPEFANQQWIKRSDFTIQVRRQVTRVYPVRNLLSAQGEFIADNGLSQSFTVEN</sequence>
<gene>
    <name evidence="3" type="ORF">GGR16_002409</name>
</gene>
<dbReference type="InterPro" id="IPR057087">
    <property type="entry name" value="Gp12-like"/>
</dbReference>
<evidence type="ECO:0000259" key="2">
    <source>
        <dbReference type="Pfam" id="PF23961"/>
    </source>
</evidence>
<reference evidence="3 4" key="1">
    <citation type="submission" date="2020-08" db="EMBL/GenBank/DDBJ databases">
        <title>Genomic Encyclopedia of Type Strains, Phase IV (KMG-IV): sequencing the most valuable type-strain genomes for metagenomic binning, comparative biology and taxonomic classification.</title>
        <authorList>
            <person name="Goeker M."/>
        </authorList>
    </citation>
    <scope>NUCLEOTIDE SEQUENCE [LARGE SCALE GENOMIC DNA]</scope>
    <source>
        <strain evidence="3 4">DSM 103737</strain>
    </source>
</reference>
<dbReference type="AlphaFoldDB" id="A0A840BWQ7"/>
<dbReference type="Pfam" id="PF23961">
    <property type="entry name" value="Phage_tail_terminator_9"/>
    <property type="match status" value="1"/>
</dbReference>
<accession>A0A840BWQ7</accession>
<evidence type="ECO:0000313" key="4">
    <source>
        <dbReference type="Proteomes" id="UP000577362"/>
    </source>
</evidence>
<proteinExistence type="predicted"/>
<dbReference type="Proteomes" id="UP000577362">
    <property type="component" value="Unassembled WGS sequence"/>
</dbReference>
<comment type="caution">
    <text evidence="3">The sequence shown here is derived from an EMBL/GenBank/DDBJ whole genome shotgun (WGS) entry which is preliminary data.</text>
</comment>
<name>A0A840BWQ7_9HYPH</name>
<organism evidence="3 4">
    <name type="scientific">Chelatococcus caeni</name>
    <dbReference type="NCBI Taxonomy" id="1348468"/>
    <lineage>
        <taxon>Bacteria</taxon>
        <taxon>Pseudomonadati</taxon>
        <taxon>Pseudomonadota</taxon>
        <taxon>Alphaproteobacteria</taxon>
        <taxon>Hyphomicrobiales</taxon>
        <taxon>Chelatococcaceae</taxon>
        <taxon>Chelatococcus</taxon>
    </lineage>
</organism>
<evidence type="ECO:0000256" key="1">
    <source>
        <dbReference type="SAM" id="MobiDB-lite"/>
    </source>
</evidence>
<dbReference type="RefSeq" id="WP_183316735.1">
    <property type="nucleotide sequence ID" value="NZ_JACIEN010000002.1"/>
</dbReference>
<feature type="region of interest" description="Disordered" evidence="1">
    <location>
        <begin position="1"/>
        <end position="25"/>
    </location>
</feature>
<keyword evidence="4" id="KW-1185">Reference proteome</keyword>
<evidence type="ECO:0000313" key="3">
    <source>
        <dbReference type="EMBL" id="MBB4017380.1"/>
    </source>
</evidence>